<proteinExistence type="predicted"/>
<accession>A0A5E4M7M1</accession>
<dbReference type="AlphaFoldDB" id="A0A5E4M7M1"/>
<feature type="compositionally biased region" description="Basic and acidic residues" evidence="1">
    <location>
        <begin position="20"/>
        <end position="35"/>
    </location>
</feature>
<gene>
    <name evidence="2" type="ORF">CINCED_3A006671</name>
</gene>
<dbReference type="Proteomes" id="UP000325440">
    <property type="component" value="Unassembled WGS sequence"/>
</dbReference>
<name>A0A5E4M7M1_9HEMI</name>
<sequence length="58" mass="6683">GTERNNDGKPYTNTFSIGTEVRKQNDSNVGKDNKYGIDSMDEIDRTNFDDFGRKHQKK</sequence>
<feature type="non-terminal residue" evidence="2">
    <location>
        <position position="1"/>
    </location>
</feature>
<evidence type="ECO:0000313" key="2">
    <source>
        <dbReference type="EMBL" id="VVC27511.1"/>
    </source>
</evidence>
<dbReference type="EMBL" id="CABPRJ010000157">
    <property type="protein sequence ID" value="VVC27511.1"/>
    <property type="molecule type" value="Genomic_DNA"/>
</dbReference>
<keyword evidence="3" id="KW-1185">Reference proteome</keyword>
<reference evidence="2 3" key="1">
    <citation type="submission" date="2019-08" db="EMBL/GenBank/DDBJ databases">
        <authorList>
            <person name="Alioto T."/>
            <person name="Alioto T."/>
            <person name="Gomez Garrido J."/>
        </authorList>
    </citation>
    <scope>NUCLEOTIDE SEQUENCE [LARGE SCALE GENOMIC DNA]</scope>
</reference>
<organism evidence="2 3">
    <name type="scientific">Cinara cedri</name>
    <dbReference type="NCBI Taxonomy" id="506608"/>
    <lineage>
        <taxon>Eukaryota</taxon>
        <taxon>Metazoa</taxon>
        <taxon>Ecdysozoa</taxon>
        <taxon>Arthropoda</taxon>
        <taxon>Hexapoda</taxon>
        <taxon>Insecta</taxon>
        <taxon>Pterygota</taxon>
        <taxon>Neoptera</taxon>
        <taxon>Paraneoptera</taxon>
        <taxon>Hemiptera</taxon>
        <taxon>Sternorrhyncha</taxon>
        <taxon>Aphidomorpha</taxon>
        <taxon>Aphidoidea</taxon>
        <taxon>Aphididae</taxon>
        <taxon>Lachninae</taxon>
        <taxon>Cinara</taxon>
    </lineage>
</organism>
<evidence type="ECO:0000313" key="3">
    <source>
        <dbReference type="Proteomes" id="UP000325440"/>
    </source>
</evidence>
<feature type="compositionally biased region" description="Basic and acidic residues" evidence="1">
    <location>
        <begin position="42"/>
        <end position="58"/>
    </location>
</feature>
<protein>
    <submittedName>
        <fullName evidence="2">Uncharacterized protein</fullName>
    </submittedName>
</protein>
<evidence type="ECO:0000256" key="1">
    <source>
        <dbReference type="SAM" id="MobiDB-lite"/>
    </source>
</evidence>
<feature type="region of interest" description="Disordered" evidence="1">
    <location>
        <begin position="1"/>
        <end position="58"/>
    </location>
</feature>